<evidence type="ECO:0000256" key="2">
    <source>
        <dbReference type="ARBA" id="ARBA00023002"/>
    </source>
</evidence>
<keyword evidence="2" id="KW-0560">Oxidoreductase</keyword>
<gene>
    <name evidence="5" type="ORF">D1639_02185</name>
</gene>
<reference evidence="5" key="1">
    <citation type="submission" date="2018-08" db="EMBL/GenBank/DDBJ databases">
        <title>Murine metabolic-syndrome-specific gut microbial biobank.</title>
        <authorList>
            <person name="Liu C."/>
        </authorList>
    </citation>
    <scope>NUCLEOTIDE SEQUENCE [LARGE SCALE GENOMIC DNA]</scope>
    <source>
        <strain evidence="5">Z82</strain>
    </source>
</reference>
<name>A0A7C9NA19_9BACT</name>
<evidence type="ECO:0000259" key="4">
    <source>
        <dbReference type="Pfam" id="PF01467"/>
    </source>
</evidence>
<comment type="caution">
    <text evidence="5">The sequence shown here is derived from an EMBL/GenBank/DDBJ whole genome shotgun (WGS) entry which is preliminary data.</text>
</comment>
<proteinExistence type="inferred from homology"/>
<dbReference type="InterPro" id="IPR000683">
    <property type="entry name" value="Gfo/Idh/MocA-like_OxRdtase_N"/>
</dbReference>
<dbReference type="SUPFAM" id="SSF52374">
    <property type="entry name" value="Nucleotidylyl transferase"/>
    <property type="match status" value="1"/>
</dbReference>
<dbReference type="InterPro" id="IPR014729">
    <property type="entry name" value="Rossmann-like_a/b/a_fold"/>
</dbReference>
<evidence type="ECO:0000259" key="3">
    <source>
        <dbReference type="Pfam" id="PF01408"/>
    </source>
</evidence>
<dbReference type="InterPro" id="IPR004821">
    <property type="entry name" value="Cyt_trans-like"/>
</dbReference>
<dbReference type="SUPFAM" id="SSF51735">
    <property type="entry name" value="NAD(P)-binding Rossmann-fold domains"/>
    <property type="match status" value="1"/>
</dbReference>
<evidence type="ECO:0000256" key="1">
    <source>
        <dbReference type="ARBA" id="ARBA00010928"/>
    </source>
</evidence>
<keyword evidence="5" id="KW-0808">Transferase</keyword>
<protein>
    <submittedName>
        <fullName evidence="5">Glycerol-3-phosphate cytidylyltransferase</fullName>
    </submittedName>
</protein>
<feature type="domain" description="Gfo/Idh/MocA-like oxidoreductase N-terminal" evidence="3">
    <location>
        <begin position="140"/>
        <end position="247"/>
    </location>
</feature>
<dbReference type="Pfam" id="PF01408">
    <property type="entry name" value="GFO_IDH_MocA"/>
    <property type="match status" value="1"/>
</dbReference>
<dbReference type="SUPFAM" id="SSF55347">
    <property type="entry name" value="Glyceraldehyde-3-phosphate dehydrogenase-like, C-terminal domain"/>
    <property type="match status" value="1"/>
</dbReference>
<dbReference type="Gene3D" id="3.40.50.720">
    <property type="entry name" value="NAD(P)-binding Rossmann-like Domain"/>
    <property type="match status" value="1"/>
</dbReference>
<dbReference type="PANTHER" id="PTHR22604">
    <property type="entry name" value="OXIDOREDUCTASES"/>
    <property type="match status" value="1"/>
</dbReference>
<comment type="similarity">
    <text evidence="1">Belongs to the Gfo/Idh/MocA family.</text>
</comment>
<dbReference type="EMBL" id="QWKH01000008">
    <property type="protein sequence ID" value="NBI33863.1"/>
    <property type="molecule type" value="Genomic_DNA"/>
</dbReference>
<evidence type="ECO:0000313" key="5">
    <source>
        <dbReference type="EMBL" id="NBI33863.1"/>
    </source>
</evidence>
<keyword evidence="5" id="KW-0548">Nucleotidyltransferase</keyword>
<dbReference type="NCBIfam" id="TIGR00125">
    <property type="entry name" value="cyt_tran_rel"/>
    <property type="match status" value="1"/>
</dbReference>
<dbReference type="GO" id="GO:0016491">
    <property type="term" value="F:oxidoreductase activity"/>
    <property type="evidence" value="ECO:0007669"/>
    <property type="project" value="UniProtKB-KW"/>
</dbReference>
<dbReference type="GO" id="GO:0016779">
    <property type="term" value="F:nucleotidyltransferase activity"/>
    <property type="evidence" value="ECO:0007669"/>
    <property type="project" value="UniProtKB-KW"/>
</dbReference>
<dbReference type="GO" id="GO:0000166">
    <property type="term" value="F:nucleotide binding"/>
    <property type="evidence" value="ECO:0007669"/>
    <property type="project" value="InterPro"/>
</dbReference>
<accession>A0A7C9NA19</accession>
<dbReference type="InterPro" id="IPR050984">
    <property type="entry name" value="Gfo/Idh/MocA_domain"/>
</dbReference>
<dbReference type="PANTHER" id="PTHR22604:SF105">
    <property type="entry name" value="TRANS-1,2-DIHYDROBENZENE-1,2-DIOL DEHYDROGENASE"/>
    <property type="match status" value="1"/>
</dbReference>
<dbReference type="Gene3D" id="3.40.50.620">
    <property type="entry name" value="HUPs"/>
    <property type="match status" value="1"/>
</dbReference>
<dbReference type="AlphaFoldDB" id="A0A7C9NA19"/>
<sequence length="461" mass="51119">MRGGKRVVITYGTYDLLHHGHIRLMERAKELGDYLIVGVTSDAFDKSRGKLNVEQPFSERLRAVQDAGIADLVIAEEFQGQKIADIKKYGVDVFAIGSDWEGRFDHLGRYCDVVYLPRTQGVSSTELRAERSASMELCCIGSGYLMERFTGESRHVAGVEVTCGFSPTGDNSAFEAAGVPVAKTLSDALERCTAVYICEPIDERAGLIRCALEAGKHVLCEAPMFLSLDEGRDLFALADERGLVLMEALKTAYFPAFERLQLLLENGIVGEVKDVDASFSHVFDGLNRADRYEGSFYDMGATVCLPAMAFLGTVYQDARFTCAFDDDFCTWAKLDLAYGTASATLRVGRGMKTEGDMVVTGTDGYVYVPAPWWKTEYFEVRHEDLRDTKKYYFDYAGEGLRYELFEFAHLAATEPAERIPARGEGEVLAVAALVAQFDQGRVRRLEKGAWAFNGGETVVDR</sequence>
<dbReference type="Gene3D" id="3.30.360.10">
    <property type="entry name" value="Dihydrodipicolinate Reductase, domain 2"/>
    <property type="match status" value="1"/>
</dbReference>
<feature type="domain" description="Cytidyltransferase-like" evidence="4">
    <location>
        <begin position="9"/>
        <end position="129"/>
    </location>
</feature>
<organism evidence="5">
    <name type="scientific">Muribaculaceae bacterium Z82</name>
    <dbReference type="NCBI Taxonomy" id="2304548"/>
    <lineage>
        <taxon>Bacteria</taxon>
        <taxon>Pseudomonadati</taxon>
        <taxon>Bacteroidota</taxon>
        <taxon>Bacteroidia</taxon>
        <taxon>Bacteroidales</taxon>
        <taxon>Muribaculaceae</taxon>
    </lineage>
</organism>
<dbReference type="InterPro" id="IPR036291">
    <property type="entry name" value="NAD(P)-bd_dom_sf"/>
</dbReference>
<dbReference type="Pfam" id="PF01467">
    <property type="entry name" value="CTP_transf_like"/>
    <property type="match status" value="1"/>
</dbReference>